<feature type="transmembrane region" description="Helical" evidence="1">
    <location>
        <begin position="190"/>
        <end position="209"/>
    </location>
</feature>
<reference evidence="2 3" key="1">
    <citation type="journal article" date="2019" name="Appl. Microbiol. Biotechnol.">
        <title>Uncovering carbohydrate metabolism through a genotype-phenotype association study of 56 lactic acid bacteria genomes.</title>
        <authorList>
            <person name="Buron-Moles G."/>
            <person name="Chailyan A."/>
            <person name="Dolejs I."/>
            <person name="Forster J."/>
            <person name="Miks M.H."/>
        </authorList>
    </citation>
    <scope>NUCLEOTIDE SEQUENCE [LARGE SCALE GENOMIC DNA]</scope>
    <source>
        <strain evidence="2 3">ATCC 700006</strain>
    </source>
</reference>
<accession>A0A4R5N976</accession>
<feature type="transmembrane region" description="Helical" evidence="1">
    <location>
        <begin position="254"/>
        <end position="276"/>
    </location>
</feature>
<feature type="transmembrane region" description="Helical" evidence="1">
    <location>
        <begin position="230"/>
        <end position="248"/>
    </location>
</feature>
<sequence>MRQAIKLYYQINRRQIWSQWLIVLSFIILGMANDYIQAPHHLNFTSSGVTGSLLGILFFISAACILRDKWTHINTWLFTQNISRGQLFLAKVIWMMCLPIVVVVVIGLGVALITHPHSLMNEVVDIISTVLTNTVSLVVFLLIISIIGITWQRIVGYVFVMITFSSALAVERGNKLAWVKLLTDLNTTYTNLLMLCLIVVLLGFTYYFYKQMGTDTDEEAVRIPMLKWPIVIFVFVMTIVGLWTGYSYDIEDNWSMFVLAAVLSGTTYYFVFKPTIQLPKIFRRKM</sequence>
<keyword evidence="1" id="KW-1133">Transmembrane helix</keyword>
<comment type="caution">
    <text evidence="2">The sequence shown here is derived from an EMBL/GenBank/DDBJ whole genome shotgun (WGS) entry which is preliminary data.</text>
</comment>
<organism evidence="2 3">
    <name type="scientific">Leuconostoc fallax</name>
    <dbReference type="NCBI Taxonomy" id="1251"/>
    <lineage>
        <taxon>Bacteria</taxon>
        <taxon>Bacillati</taxon>
        <taxon>Bacillota</taxon>
        <taxon>Bacilli</taxon>
        <taxon>Lactobacillales</taxon>
        <taxon>Lactobacillaceae</taxon>
        <taxon>Leuconostoc</taxon>
    </lineage>
</organism>
<proteinExistence type="predicted"/>
<keyword evidence="1" id="KW-0472">Membrane</keyword>
<feature type="transmembrane region" description="Helical" evidence="1">
    <location>
        <begin position="44"/>
        <end position="66"/>
    </location>
</feature>
<protein>
    <recommendedName>
        <fullName evidence="4">ABC transporter permease</fullName>
    </recommendedName>
</protein>
<dbReference type="AlphaFoldDB" id="A0A4R5N976"/>
<evidence type="ECO:0000313" key="3">
    <source>
        <dbReference type="Proteomes" id="UP000295681"/>
    </source>
</evidence>
<evidence type="ECO:0000313" key="2">
    <source>
        <dbReference type="EMBL" id="TDG68440.1"/>
    </source>
</evidence>
<evidence type="ECO:0008006" key="4">
    <source>
        <dbReference type="Google" id="ProtNLM"/>
    </source>
</evidence>
<dbReference type="EMBL" id="PUFI01000013">
    <property type="protein sequence ID" value="TDG68440.1"/>
    <property type="molecule type" value="Genomic_DNA"/>
</dbReference>
<dbReference type="RefSeq" id="WP_010006768.1">
    <property type="nucleotide sequence ID" value="NZ_JAGYGP010000003.1"/>
</dbReference>
<feature type="transmembrane region" description="Helical" evidence="1">
    <location>
        <begin position="126"/>
        <end position="147"/>
    </location>
</feature>
<feature type="transmembrane region" description="Helical" evidence="1">
    <location>
        <begin position="20"/>
        <end position="38"/>
    </location>
</feature>
<feature type="transmembrane region" description="Helical" evidence="1">
    <location>
        <begin position="87"/>
        <end position="114"/>
    </location>
</feature>
<evidence type="ECO:0000256" key="1">
    <source>
        <dbReference type="SAM" id="Phobius"/>
    </source>
</evidence>
<feature type="transmembrane region" description="Helical" evidence="1">
    <location>
        <begin position="154"/>
        <end position="170"/>
    </location>
</feature>
<keyword evidence="3" id="KW-1185">Reference proteome</keyword>
<keyword evidence="1" id="KW-0812">Transmembrane</keyword>
<gene>
    <name evidence="2" type="ORF">C5L23_000042</name>
</gene>
<name>A0A4R5N976_9LACO</name>
<dbReference type="STRING" id="907931.GCA_000165675_01809"/>
<dbReference type="Proteomes" id="UP000295681">
    <property type="component" value="Unassembled WGS sequence"/>
</dbReference>